<evidence type="ECO:0000313" key="1">
    <source>
        <dbReference type="EMBL" id="QHT33335.1"/>
    </source>
</evidence>
<proteinExistence type="predicted"/>
<accession>A0A6C0F1Q3</accession>
<dbReference type="AlphaFoldDB" id="A0A6C0F1Q3"/>
<protein>
    <submittedName>
        <fullName evidence="1">Uncharacterized protein</fullName>
    </submittedName>
</protein>
<reference evidence="1" key="1">
    <citation type="journal article" date="2020" name="Nature">
        <title>Giant virus diversity and host interactions through global metagenomics.</title>
        <authorList>
            <person name="Schulz F."/>
            <person name="Roux S."/>
            <person name="Paez-Espino D."/>
            <person name="Jungbluth S."/>
            <person name="Walsh D.A."/>
            <person name="Denef V.J."/>
            <person name="McMahon K.D."/>
            <person name="Konstantinidis K.T."/>
            <person name="Eloe-Fadrosh E.A."/>
            <person name="Kyrpides N.C."/>
            <person name="Woyke T."/>
        </authorList>
    </citation>
    <scope>NUCLEOTIDE SEQUENCE</scope>
    <source>
        <strain evidence="1">GVMAG-M-3300009161-34</strain>
    </source>
</reference>
<dbReference type="EMBL" id="MN738963">
    <property type="protein sequence ID" value="QHT33335.1"/>
    <property type="molecule type" value="Genomic_DNA"/>
</dbReference>
<sequence length="79" mass="7839">MGMDIDIGVGVGVGTTRATGTDAGATGTDAGTDAGIGVCFLTRVTLRFGSVTVTGLGSIVCDALEDISDDCAIMRVNLI</sequence>
<name>A0A6C0F1Q3_9ZZZZ</name>
<organism evidence="1">
    <name type="scientific">viral metagenome</name>
    <dbReference type="NCBI Taxonomy" id="1070528"/>
    <lineage>
        <taxon>unclassified sequences</taxon>
        <taxon>metagenomes</taxon>
        <taxon>organismal metagenomes</taxon>
    </lineage>
</organism>